<evidence type="ECO:0000313" key="8">
    <source>
        <dbReference type="Proteomes" id="UP001595909"/>
    </source>
</evidence>
<dbReference type="InterPro" id="IPR027785">
    <property type="entry name" value="UvrD-like_helicase_C"/>
</dbReference>
<evidence type="ECO:0000259" key="6">
    <source>
        <dbReference type="PROSITE" id="PS51198"/>
    </source>
</evidence>
<organism evidence="7 8">
    <name type="scientific">Actinomycetospora chibensis</name>
    <dbReference type="NCBI Taxonomy" id="663606"/>
    <lineage>
        <taxon>Bacteria</taxon>
        <taxon>Bacillati</taxon>
        <taxon>Actinomycetota</taxon>
        <taxon>Actinomycetes</taxon>
        <taxon>Pseudonocardiales</taxon>
        <taxon>Pseudonocardiaceae</taxon>
        <taxon>Actinomycetospora</taxon>
    </lineage>
</organism>
<dbReference type="InterPro" id="IPR000212">
    <property type="entry name" value="DNA_helicase_UvrD/REP"/>
</dbReference>
<evidence type="ECO:0000256" key="5">
    <source>
        <dbReference type="PROSITE-ProRule" id="PRU00560"/>
    </source>
</evidence>
<evidence type="ECO:0000256" key="1">
    <source>
        <dbReference type="ARBA" id="ARBA00022741"/>
    </source>
</evidence>
<evidence type="ECO:0000256" key="4">
    <source>
        <dbReference type="ARBA" id="ARBA00022840"/>
    </source>
</evidence>
<dbReference type="PANTHER" id="PTHR11070">
    <property type="entry name" value="UVRD / RECB / PCRA DNA HELICASE FAMILY MEMBER"/>
    <property type="match status" value="1"/>
</dbReference>
<evidence type="ECO:0000256" key="3">
    <source>
        <dbReference type="ARBA" id="ARBA00022806"/>
    </source>
</evidence>
<protein>
    <submittedName>
        <fullName evidence="7">HelD family protein</fullName>
    </submittedName>
</protein>
<keyword evidence="2 5" id="KW-0378">Hydrolase</keyword>
<proteinExistence type="predicted"/>
<accession>A0ABV9RCX4</accession>
<keyword evidence="3 5" id="KW-0347">Helicase</keyword>
<dbReference type="SUPFAM" id="SSF52540">
    <property type="entry name" value="P-loop containing nucleoside triphosphate hydrolases"/>
    <property type="match status" value="1"/>
</dbReference>
<feature type="binding site" evidence="5">
    <location>
        <begin position="254"/>
        <end position="261"/>
    </location>
    <ligand>
        <name>ATP</name>
        <dbReference type="ChEBI" id="CHEBI:30616"/>
    </ligand>
</feature>
<evidence type="ECO:0000256" key="2">
    <source>
        <dbReference type="ARBA" id="ARBA00022801"/>
    </source>
</evidence>
<feature type="domain" description="UvrD-like helicase ATP-binding" evidence="6">
    <location>
        <begin position="233"/>
        <end position="658"/>
    </location>
</feature>
<evidence type="ECO:0000313" key="7">
    <source>
        <dbReference type="EMBL" id="MFC4831404.1"/>
    </source>
</evidence>
<sequence>MTRTSSSAADAPHRDRHDDVVVGTAVAPDPVAAEQPYVAMLYGKLDDRRAETAGLLARVLRDETTGTPQAVSERDAAAQMYSEQLATLSAVENGLCFGRLDLDPDRPPPPPADGVGDPDVEGLDQDVLYVGRLGLLDEDHDYEPLLIDWRAPAARPYYTATAASPDGVRRRRHIRSRSRRVTAVDDEILDLDEAAAAASSGATTQRTGLTGEAVLLAALSAGRTGRMGDIVATIQGEQDRVIRSSANGVVVVEGGPGTGKTAVALHRAAYLLYTHRRQLARRGVLVVGPNPTFLRYIEQVLPSLGETSVLLSTVGELYPGLAARRAEPARAAALKGHADMTKVLSTAVRDRQELPRRPIQLVVDGEPVVLDRDLVAQARTRARRTRRPHNDAKRTFIREITDQLARREVDRVGRDLDGRSNLLDRGDLADVRAGLRADPDLRAALDGLWPTLSPPQLLADLWTSPQRLRAATRGWRDADREQLARDAPPADLCDGAWWSPADAVLLDEVAELLGEDDTAAREAEERKREADEAYAAGVLEILAMEEDWDPELLRPTDVVDASVLADRTREATYASAAERAADDRTWTFGHVIVDEAQELSPMAWRVLMRRCPSRSMTLVGDVAQTGARAGASSWGEVLSPYVAQRWRREVLTVNYRTPAEIMAVAADVLAAIDPSARPPESVRESGVAPRAVATSEAGLLDAAVAQARKAREAVVDAEGAGRVAVLAPAGRVDALAAALGVAAGPTGAGDGGRAGDPTVDLAAEVVVSEVADAKGLEFDAVVLVDPAGVTHDSPRGLNDLYVALTRATRSLVVVHPGPLPTVLDRLEWE</sequence>
<dbReference type="PANTHER" id="PTHR11070:SF45">
    <property type="entry name" value="DNA 3'-5' HELICASE"/>
    <property type="match status" value="1"/>
</dbReference>
<dbReference type="Pfam" id="PF13538">
    <property type="entry name" value="UvrD_C_2"/>
    <property type="match status" value="1"/>
</dbReference>
<name>A0ABV9RCX4_9PSEU</name>
<dbReference type="Proteomes" id="UP001595909">
    <property type="component" value="Unassembled WGS sequence"/>
</dbReference>
<keyword evidence="1 5" id="KW-0547">Nucleotide-binding</keyword>
<dbReference type="EMBL" id="JBHSIM010000004">
    <property type="protein sequence ID" value="MFC4831404.1"/>
    <property type="molecule type" value="Genomic_DNA"/>
</dbReference>
<keyword evidence="4 5" id="KW-0067">ATP-binding</keyword>
<dbReference type="Gene3D" id="3.40.50.300">
    <property type="entry name" value="P-loop containing nucleotide triphosphate hydrolases"/>
    <property type="match status" value="3"/>
</dbReference>
<keyword evidence="8" id="KW-1185">Reference proteome</keyword>
<comment type="caution">
    <text evidence="7">The sequence shown here is derived from an EMBL/GenBank/DDBJ whole genome shotgun (WGS) entry which is preliminary data.</text>
</comment>
<reference evidence="8" key="1">
    <citation type="journal article" date="2019" name="Int. J. Syst. Evol. Microbiol.">
        <title>The Global Catalogue of Microorganisms (GCM) 10K type strain sequencing project: providing services to taxonomists for standard genome sequencing and annotation.</title>
        <authorList>
            <consortium name="The Broad Institute Genomics Platform"/>
            <consortium name="The Broad Institute Genome Sequencing Center for Infectious Disease"/>
            <person name="Wu L."/>
            <person name="Ma J."/>
        </authorList>
    </citation>
    <scope>NUCLEOTIDE SEQUENCE [LARGE SCALE GENOMIC DNA]</scope>
    <source>
        <strain evidence="8">CCUG 50347</strain>
    </source>
</reference>
<dbReference type="InterPro" id="IPR027417">
    <property type="entry name" value="P-loop_NTPase"/>
</dbReference>
<gene>
    <name evidence="7" type="ORF">ACFPEL_03170</name>
</gene>
<dbReference type="PROSITE" id="PS51198">
    <property type="entry name" value="UVRD_HELICASE_ATP_BIND"/>
    <property type="match status" value="1"/>
</dbReference>
<dbReference type="InterPro" id="IPR014016">
    <property type="entry name" value="UvrD-like_ATP-bd"/>
</dbReference>